<dbReference type="PROSITE" id="PS51257">
    <property type="entry name" value="PROKAR_LIPOPROTEIN"/>
    <property type="match status" value="1"/>
</dbReference>
<feature type="region of interest" description="Disordered" evidence="12">
    <location>
        <begin position="84"/>
        <end position="109"/>
    </location>
</feature>
<evidence type="ECO:0000256" key="4">
    <source>
        <dbReference type="ARBA" id="ARBA00022692"/>
    </source>
</evidence>
<accession>A0A919KHN8</accession>
<evidence type="ECO:0000313" key="13">
    <source>
        <dbReference type="EMBL" id="GHH51645.1"/>
    </source>
</evidence>
<proteinExistence type="inferred from homology"/>
<dbReference type="InterPro" id="IPR003423">
    <property type="entry name" value="OMP_efflux"/>
</dbReference>
<evidence type="ECO:0000256" key="1">
    <source>
        <dbReference type="ARBA" id="ARBA00004370"/>
    </source>
</evidence>
<organism evidence="13 14">
    <name type="scientific">Xanthomonas boreopolis</name>
    <dbReference type="NCBI Taxonomy" id="86183"/>
    <lineage>
        <taxon>Bacteria</taxon>
        <taxon>Pseudomonadati</taxon>
        <taxon>Pseudomonadota</taxon>
        <taxon>Gammaproteobacteria</taxon>
        <taxon>Lysobacterales</taxon>
        <taxon>Lysobacteraceae</taxon>
        <taxon>Xanthomonas</taxon>
    </lineage>
</organism>
<dbReference type="Pfam" id="PF02321">
    <property type="entry name" value="OEP"/>
    <property type="match status" value="2"/>
</dbReference>
<dbReference type="Gene3D" id="2.20.200.10">
    <property type="entry name" value="Outer membrane efflux proteins (OEP)"/>
    <property type="match status" value="1"/>
</dbReference>
<evidence type="ECO:0000256" key="5">
    <source>
        <dbReference type="ARBA" id="ARBA00022729"/>
    </source>
</evidence>
<comment type="caution">
    <text evidence="13">The sequence shown here is derived from an EMBL/GenBank/DDBJ whole genome shotgun (WGS) entry which is preliminary data.</text>
</comment>
<sequence>MWRPVAVPALALALAACASSRGLAPEGRLLDAADVHSEKTLSGVALSPAGWPSSEWWRALGDPQLDALVAEGLQGSPSLASAEARLRQAQAQAGARDAERKPSLSVSGGYTGLQLPESMVGSELGGSYAGSGQVVFDFSYGFDLWGGKRAAWEAAVDQAHAAQVDAQAARLELSAGIAEAYAQFGQAWQMLDVANSELERSQKALELTRQRRSAGIDSDLQLRQAEARVPAAQQQVQAAQQQIDEARNALAALVGKGPDRGLSIERPRLSPLALQLPSVLPADLLGRRPDVVAARWRVEAANKDIASAKTQFYPSLNLTALGGVVNNEVGDLLKSASVFGVVAPALSLPIFDGGRLRANLAGKDAAYDLAVADYNQKVIGALREVADQVNAMRSLDGQLQAQAQALATATSAHDLAQQRYRAGIGSYLEVLSVQEQLLTAQQRMATLQSQQILASVRLRRALGGGFAPESAGNAAAETASPDSKHS</sequence>
<feature type="chain" id="PRO_5038163618" evidence="10">
    <location>
        <begin position="25"/>
        <end position="486"/>
    </location>
</feature>
<dbReference type="PANTHER" id="PTHR30203">
    <property type="entry name" value="OUTER MEMBRANE CATION EFFLUX PROTEIN"/>
    <property type="match status" value="1"/>
</dbReference>
<keyword evidence="14" id="KW-1185">Reference proteome</keyword>
<keyword evidence="4 10" id="KW-0812">Transmembrane</keyword>
<evidence type="ECO:0000256" key="11">
    <source>
        <dbReference type="SAM" id="Coils"/>
    </source>
</evidence>
<dbReference type="Gene3D" id="1.20.1600.10">
    <property type="entry name" value="Outer membrane efflux proteins (OEP)"/>
    <property type="match status" value="1"/>
</dbReference>
<dbReference type="EMBL" id="BNBA01000009">
    <property type="protein sequence ID" value="GHH51645.1"/>
    <property type="molecule type" value="Genomic_DNA"/>
</dbReference>
<dbReference type="NCBIfam" id="TIGR01845">
    <property type="entry name" value="outer_NodT"/>
    <property type="match status" value="1"/>
</dbReference>
<dbReference type="PANTHER" id="PTHR30203:SF20">
    <property type="entry name" value="MULTIDRUG RESISTANCE OUTER MEMBRANE PROTEIN MDTP-RELATED"/>
    <property type="match status" value="1"/>
</dbReference>
<evidence type="ECO:0000256" key="3">
    <source>
        <dbReference type="ARBA" id="ARBA00022452"/>
    </source>
</evidence>
<keyword evidence="7 10" id="KW-0564">Palmitate</keyword>
<keyword evidence="3 10" id="KW-1134">Transmembrane beta strand</keyword>
<reference evidence="13" key="2">
    <citation type="submission" date="2020-09" db="EMBL/GenBank/DDBJ databases">
        <authorList>
            <person name="Sun Q."/>
            <person name="Ohkuma M."/>
        </authorList>
    </citation>
    <scope>NUCLEOTIDE SEQUENCE</scope>
    <source>
        <strain evidence="13">JCM 13306</strain>
    </source>
</reference>
<dbReference type="GO" id="GO:0015562">
    <property type="term" value="F:efflux transmembrane transporter activity"/>
    <property type="evidence" value="ECO:0007669"/>
    <property type="project" value="InterPro"/>
</dbReference>
<keyword evidence="11" id="KW-0175">Coiled coil</keyword>
<dbReference type="GO" id="GO:0009279">
    <property type="term" value="C:cell outer membrane"/>
    <property type="evidence" value="ECO:0007669"/>
    <property type="project" value="UniProtKB-SubCell"/>
</dbReference>
<name>A0A919KHN8_9XANT</name>
<evidence type="ECO:0000256" key="12">
    <source>
        <dbReference type="SAM" id="MobiDB-lite"/>
    </source>
</evidence>
<keyword evidence="8 10" id="KW-0449">Lipoprotein</keyword>
<comment type="subcellular location">
    <subcellularLocation>
        <location evidence="10">Cell outer membrane</location>
        <topology evidence="10">Lipid-anchor</topology>
    </subcellularLocation>
    <subcellularLocation>
        <location evidence="1">Membrane</location>
    </subcellularLocation>
</comment>
<dbReference type="InterPro" id="IPR010131">
    <property type="entry name" value="MdtP/NodT-like"/>
</dbReference>
<gene>
    <name evidence="13" type="primary">yjcP</name>
    <name evidence="13" type="ORF">GCM10009090_14180</name>
</gene>
<evidence type="ECO:0000256" key="10">
    <source>
        <dbReference type="RuleBase" id="RU362097"/>
    </source>
</evidence>
<protein>
    <submittedName>
        <fullName evidence="13">Multidrug RND transporter</fullName>
    </submittedName>
</protein>
<reference evidence="13" key="1">
    <citation type="journal article" date="2014" name="Int. J. Syst. Evol. Microbiol.">
        <title>Complete genome sequence of Corynebacterium casei LMG S-19264T (=DSM 44701T), isolated from a smear-ripened cheese.</title>
        <authorList>
            <consortium name="US DOE Joint Genome Institute (JGI-PGF)"/>
            <person name="Walter F."/>
            <person name="Albersmeier A."/>
            <person name="Kalinowski J."/>
            <person name="Ruckert C."/>
        </authorList>
    </citation>
    <scope>NUCLEOTIDE SEQUENCE</scope>
    <source>
        <strain evidence="13">JCM 13306</strain>
    </source>
</reference>
<evidence type="ECO:0000256" key="2">
    <source>
        <dbReference type="ARBA" id="ARBA00007613"/>
    </source>
</evidence>
<feature type="compositionally biased region" description="Low complexity" evidence="12">
    <location>
        <begin position="84"/>
        <end position="95"/>
    </location>
</feature>
<feature type="region of interest" description="Disordered" evidence="12">
    <location>
        <begin position="467"/>
        <end position="486"/>
    </location>
</feature>
<evidence type="ECO:0000256" key="6">
    <source>
        <dbReference type="ARBA" id="ARBA00023136"/>
    </source>
</evidence>
<keyword evidence="5 10" id="KW-0732">Signal</keyword>
<dbReference type="SUPFAM" id="SSF56954">
    <property type="entry name" value="Outer membrane efflux proteins (OEP)"/>
    <property type="match status" value="1"/>
</dbReference>
<feature type="signal peptide" evidence="10">
    <location>
        <begin position="1"/>
        <end position="24"/>
    </location>
</feature>
<keyword evidence="6 10" id="KW-0472">Membrane</keyword>
<feature type="coiled-coil region" evidence="11">
    <location>
        <begin position="191"/>
        <end position="256"/>
    </location>
</feature>
<evidence type="ECO:0000256" key="8">
    <source>
        <dbReference type="ARBA" id="ARBA00023288"/>
    </source>
</evidence>
<evidence type="ECO:0000256" key="7">
    <source>
        <dbReference type="ARBA" id="ARBA00023139"/>
    </source>
</evidence>
<evidence type="ECO:0000313" key="14">
    <source>
        <dbReference type="Proteomes" id="UP000623958"/>
    </source>
</evidence>
<dbReference type="AlphaFoldDB" id="A0A919KHN8"/>
<evidence type="ECO:0000256" key="9">
    <source>
        <dbReference type="ARBA" id="ARBA00037313"/>
    </source>
</evidence>
<comment type="similarity">
    <text evidence="2 10">Belongs to the outer membrane factor (OMF) (TC 1.B.17) family.</text>
</comment>
<dbReference type="Proteomes" id="UP000623958">
    <property type="component" value="Unassembled WGS sequence"/>
</dbReference>
<comment type="function">
    <text evidence="9">Could be involved in resistance to puromycin, acriflavine and tetraphenylarsonium chloride.</text>
</comment>